<dbReference type="AlphaFoldDB" id="A0A0H5Q1H1"/>
<accession>A0A0H5Q1H1</accession>
<reference evidence="1" key="2">
    <citation type="submission" date="2015-07" db="EMBL/GenBank/DDBJ databases">
        <title>Plasmids, circular viruses and viroids from rat gut.</title>
        <authorList>
            <person name="Jorgensen T.J."/>
            <person name="Hansen M.A."/>
            <person name="Xu Z."/>
            <person name="Tabak M.A."/>
            <person name="Sorensen S.J."/>
            <person name="Hansen L.H."/>
        </authorList>
    </citation>
    <scope>NUCLEOTIDE SEQUENCE</scope>
    <source>
        <strain evidence="1">RGRH0575</strain>
    </source>
</reference>
<reference evidence="1" key="1">
    <citation type="submission" date="2015-06" db="EMBL/GenBank/DDBJ databases">
        <authorList>
            <person name="Joergensen T."/>
        </authorList>
    </citation>
    <scope>NUCLEOTIDE SEQUENCE</scope>
    <source>
        <strain evidence="1">RGRH0575</strain>
    </source>
</reference>
<organism evidence="1">
    <name type="scientific">uncultured prokaryote</name>
    <dbReference type="NCBI Taxonomy" id="198431"/>
    <lineage>
        <taxon>unclassified sequences</taxon>
        <taxon>environmental samples</taxon>
    </lineage>
</organism>
<protein>
    <submittedName>
        <fullName evidence="1">Uncharacterized protein</fullName>
    </submittedName>
</protein>
<proteinExistence type="predicted"/>
<sequence>MTIFIPEGYAQATLVFSGPTDTGKCITTQAFSLGEEGTLGGLCTIIGTAFLAELSTYMSDSYTLLSVEAISATESAEVVHNIPGDGSLPPSPPNTTLLGRKITNLRGRKHRGRNYWPGFLTDSNVGTDGTIETSALNGLQGVFDSYGTEIYAAGYFACILHNDETTAPTPITNYVLDGKAATQRRRMR</sequence>
<evidence type="ECO:0000313" key="1">
    <source>
        <dbReference type="EMBL" id="CRY95274.1"/>
    </source>
</evidence>
<name>A0A0H5Q1H1_9ZZZZ</name>
<dbReference type="EMBL" id="LN853207">
    <property type="protein sequence ID" value="CRY95274.1"/>
    <property type="molecule type" value="Genomic_DNA"/>
</dbReference>